<dbReference type="Pfam" id="PF22483">
    <property type="entry name" value="Mu-transpos_C_2"/>
    <property type="match status" value="1"/>
</dbReference>
<name>A0A420VPP7_9SPHI</name>
<comment type="caution">
    <text evidence="2">The sequence shown here is derived from an EMBL/GenBank/DDBJ whole genome shotgun (WGS) entry which is preliminary data.</text>
</comment>
<reference evidence="2 3" key="1">
    <citation type="submission" date="2018-10" db="EMBL/GenBank/DDBJ databases">
        <title>Sphingobacterium sp. M05W1-28.</title>
        <authorList>
            <person name="Cai H."/>
        </authorList>
    </citation>
    <scope>NUCLEOTIDE SEQUENCE [LARGE SCALE GENOMIC DNA]</scope>
    <source>
        <strain evidence="2 3">M05W1-28</strain>
    </source>
</reference>
<keyword evidence="3" id="KW-1185">Reference proteome</keyword>
<organism evidence="2 3">
    <name type="scientific">Sphingobacterium puteale</name>
    <dbReference type="NCBI Taxonomy" id="2420510"/>
    <lineage>
        <taxon>Bacteria</taxon>
        <taxon>Pseudomonadati</taxon>
        <taxon>Bacteroidota</taxon>
        <taxon>Sphingobacteriia</taxon>
        <taxon>Sphingobacteriales</taxon>
        <taxon>Sphingobacteriaceae</taxon>
        <taxon>Sphingobacterium</taxon>
    </lineage>
</organism>
<protein>
    <recommendedName>
        <fullName evidence="1">Transposase for insertion sequence element IS21-like C-terminal domain-containing protein</fullName>
    </recommendedName>
</protein>
<dbReference type="Proteomes" id="UP000282423">
    <property type="component" value="Unassembled WGS sequence"/>
</dbReference>
<evidence type="ECO:0000259" key="1">
    <source>
        <dbReference type="Pfam" id="PF22483"/>
    </source>
</evidence>
<sequence>STASDLFFPLNSLSKPRNYKAFIKYALGRADTNEAIKVCMLKHNQTRMQQKPYCREERFLSSEKSTLGELPKERFELKSYAELKVGDNGHIYLQRNKHYYSVPFAYIGTKVKIIYTRNMLSIYCRGKQIAAHIRSYRENAYTTLATHLKSEHQAYKNRSHETYLTRAKAHSAEFAKLLEILFERAHYPEQLFRTCDGLFRLKRDFPAEEFDKACSYVLKNKLYTYYYFRNVLENGTANNQEETSVKSSLPEHANIRGRAYYAGSQPTLFDQPNDGPTIQ</sequence>
<dbReference type="EMBL" id="RBWS01000037">
    <property type="protein sequence ID" value="RKO68311.1"/>
    <property type="molecule type" value="Genomic_DNA"/>
</dbReference>
<feature type="non-terminal residue" evidence="2">
    <location>
        <position position="1"/>
    </location>
</feature>
<accession>A0A420VPP7</accession>
<evidence type="ECO:0000313" key="2">
    <source>
        <dbReference type="EMBL" id="RKO68311.1"/>
    </source>
</evidence>
<dbReference type="AlphaFoldDB" id="A0A420VPP7"/>
<evidence type="ECO:0000313" key="3">
    <source>
        <dbReference type="Proteomes" id="UP000282423"/>
    </source>
</evidence>
<dbReference type="InterPro" id="IPR054353">
    <property type="entry name" value="IstA-like_C"/>
</dbReference>
<feature type="domain" description="Transposase for insertion sequence element IS21-like C-terminal" evidence="1">
    <location>
        <begin position="70"/>
        <end position="143"/>
    </location>
</feature>
<gene>
    <name evidence="2" type="ORF">D7322_27950</name>
</gene>
<proteinExistence type="predicted"/>